<evidence type="ECO:0008006" key="2">
    <source>
        <dbReference type="Google" id="ProtNLM"/>
    </source>
</evidence>
<name>A0AB39KTZ7_9CAUL</name>
<accession>A0AB39KTZ7</accession>
<gene>
    <name evidence="1" type="ORF">ABOZ73_01945</name>
</gene>
<dbReference type="InterPro" id="IPR012341">
    <property type="entry name" value="6hp_glycosidase-like_sf"/>
</dbReference>
<organism evidence="1">
    <name type="scientific">Caulobacter sp. 73W</name>
    <dbReference type="NCBI Taxonomy" id="3161137"/>
    <lineage>
        <taxon>Bacteria</taxon>
        <taxon>Pseudomonadati</taxon>
        <taxon>Pseudomonadota</taxon>
        <taxon>Alphaproteobacteria</taxon>
        <taxon>Caulobacterales</taxon>
        <taxon>Caulobacteraceae</taxon>
        <taxon>Caulobacter</taxon>
    </lineage>
</organism>
<proteinExistence type="predicted"/>
<dbReference type="SUPFAM" id="SSF48208">
    <property type="entry name" value="Six-hairpin glycosidases"/>
    <property type="match status" value="1"/>
</dbReference>
<dbReference type="RefSeq" id="WP_369060273.1">
    <property type="nucleotide sequence ID" value="NZ_CP158375.1"/>
</dbReference>
<dbReference type="GO" id="GO:0005975">
    <property type="term" value="P:carbohydrate metabolic process"/>
    <property type="evidence" value="ECO:0007669"/>
    <property type="project" value="InterPro"/>
</dbReference>
<reference evidence="1" key="1">
    <citation type="submission" date="2024-06" db="EMBL/GenBank/DDBJ databases">
        <title>Caulobacter inopinatus, sp. nov.</title>
        <authorList>
            <person name="Donachie S.P."/>
        </authorList>
    </citation>
    <scope>NUCLEOTIDE SEQUENCE</scope>
    <source>
        <strain evidence="1">73W</strain>
    </source>
</reference>
<dbReference type="InterPro" id="IPR008928">
    <property type="entry name" value="6-hairpin_glycosidase_sf"/>
</dbReference>
<dbReference type="AlphaFoldDB" id="A0AB39KTZ7"/>
<evidence type="ECO:0000313" key="1">
    <source>
        <dbReference type="EMBL" id="XDO97205.1"/>
    </source>
</evidence>
<dbReference type="EMBL" id="CP158375">
    <property type="protein sequence ID" value="XDO97205.1"/>
    <property type="molecule type" value="Genomic_DNA"/>
</dbReference>
<protein>
    <recommendedName>
        <fullName evidence="2">Glycoside hydrolase family 65</fullName>
    </recommendedName>
</protein>
<sequence length="743" mass="82030">MNLRLLLVVVLTAIPLTVLAQPIDRQALVSRHNVTLAAVDPHAPLMVGNGDLAFTADITGLQTFPEQYSDLAPLLTMAQWAWHSFPNPNGYTEASSLRTVDVPGRGKLPFAWMNQGLEAQSNPADAWLRENPHRFSLGRVALTIKDKSGQAARFSDLSDTRQTLNLWTGVLTSRFTYDGEPVVVETRVASGRDTILVTVRSPLVKAGRLGIGVRYPGVSAKLNPDPSDWEHPDRHRTVQVASSPGRVALSRRLDGTTYGSTIQAAGATITRSGAHAFEITSGAGDTLEASIDFDRRGGAAPTASFDQAIAAADARWRDHWTTGGVIDFSGSTDPRAAELERRVVLSQYLMAVNGAGEYPPQEEGLFSNSWNGKFHLEMHPWHAAHFATWGRPDRLKRSLAWYVSHLPAARAEAHRRKVSGAWWPKMSGPEGRNSPSSISPFIMWQQPHPILMAELAFRAHPDRATLDRYGALVEESARLLATWPLWDEAGDRYVLGPPIIPVQENHDPMVTLNPAFELEYFRQGLVTAQAWRVRRGLARDAGWDRVIAKLAPMARRDGLYLAVENDPDLWVKSASDKCRGDALEDCPNRDHPSFLMSYGLIGSDRVDRDVMRATLRAVERDWDLRQTWGWDYPMVAMTAARLGEPEAALDWLFKPQKNNQWGVSGMTPRVHLEHFLSPSQYTGEGGSDGPGYRRAAETYFPSNGSLLLAVGMMAAGWDGSSGQAPGFPREGWVVRSEGLRPLP</sequence>
<dbReference type="Gene3D" id="1.50.10.10">
    <property type="match status" value="1"/>
</dbReference>